<feature type="compositionally biased region" description="Basic and acidic residues" evidence="13">
    <location>
        <begin position="27"/>
        <end position="38"/>
    </location>
</feature>
<feature type="domain" description="7,8-dihydro-6-hydroxymethylpterin-pyrophosphokinase" evidence="14">
    <location>
        <begin position="131"/>
        <end position="142"/>
    </location>
</feature>
<dbReference type="GO" id="GO:0005524">
    <property type="term" value="F:ATP binding"/>
    <property type="evidence" value="ECO:0007669"/>
    <property type="project" value="UniProtKB-KW"/>
</dbReference>
<evidence type="ECO:0000256" key="1">
    <source>
        <dbReference type="ARBA" id="ARBA00005051"/>
    </source>
</evidence>
<name>A0A3N7HUI4_9BURK</name>
<dbReference type="PANTHER" id="PTHR43071:SF1">
    <property type="entry name" value="2-AMINO-4-HYDROXY-6-HYDROXYMETHYLDIHYDROPTERIDINE PYROPHOSPHOKINASE"/>
    <property type="match status" value="1"/>
</dbReference>
<dbReference type="GO" id="GO:0016301">
    <property type="term" value="F:kinase activity"/>
    <property type="evidence" value="ECO:0007669"/>
    <property type="project" value="UniProtKB-KW"/>
</dbReference>
<dbReference type="NCBIfam" id="TIGR01498">
    <property type="entry name" value="folK"/>
    <property type="match status" value="1"/>
</dbReference>
<keyword evidence="6" id="KW-0547">Nucleotide-binding</keyword>
<dbReference type="Proteomes" id="UP000267464">
    <property type="component" value="Unassembled WGS sequence"/>
</dbReference>
<keyword evidence="7 15" id="KW-0418">Kinase</keyword>
<comment type="similarity">
    <text evidence="2">Belongs to the HPPK family.</text>
</comment>
<sequence length="203" mass="22016">MPATRPRSAAAVDASPVVAQVQGLRPRRTEPERVRELDDAPQDSGVQACIALGANLGDALATLQAAERALSELPGTTLLAVSPIYRTAPIDATGPDYLNGVALVRTSLDAHGLLRHLQAIEQRHGRQRSTRNAPRTLDLDLLLYGDQAMHGDDLTVPHPRMHERAFVLRPLLDVAPSIRIPGLGPASDWLPRVADQRIERLNP</sequence>
<evidence type="ECO:0000256" key="9">
    <source>
        <dbReference type="ARBA" id="ARBA00022909"/>
    </source>
</evidence>
<comment type="function">
    <text evidence="10">Catalyzes the transfer of pyrophosphate from adenosine triphosphate (ATP) to 6-hydroxymethyl-7,8-dihydropterin, an enzymatic step in folate biosynthesis pathway.</text>
</comment>
<evidence type="ECO:0000256" key="6">
    <source>
        <dbReference type="ARBA" id="ARBA00022741"/>
    </source>
</evidence>
<dbReference type="GO" id="GO:0046654">
    <property type="term" value="P:tetrahydrofolate biosynthetic process"/>
    <property type="evidence" value="ECO:0007669"/>
    <property type="project" value="UniProtKB-UniPathway"/>
</dbReference>
<dbReference type="Gene3D" id="3.30.70.560">
    <property type="entry name" value="7,8-Dihydro-6-hydroxymethylpterin-pyrophosphokinase HPPK"/>
    <property type="match status" value="1"/>
</dbReference>
<dbReference type="EC" id="2.7.6.3" evidence="3"/>
<dbReference type="UniPathway" id="UPA00077">
    <property type="reaction ID" value="UER00155"/>
</dbReference>
<dbReference type="GO" id="GO:0046656">
    <property type="term" value="P:folic acid biosynthetic process"/>
    <property type="evidence" value="ECO:0007669"/>
    <property type="project" value="UniProtKB-KW"/>
</dbReference>
<organism evidence="15 16">
    <name type="scientific">Piscinibacter terrae</name>
    <dbReference type="NCBI Taxonomy" id="2496871"/>
    <lineage>
        <taxon>Bacteria</taxon>
        <taxon>Pseudomonadati</taxon>
        <taxon>Pseudomonadota</taxon>
        <taxon>Betaproteobacteria</taxon>
        <taxon>Burkholderiales</taxon>
        <taxon>Sphaerotilaceae</taxon>
        <taxon>Piscinibacter</taxon>
    </lineage>
</organism>
<gene>
    <name evidence="15" type="primary">folK</name>
    <name evidence="15" type="ORF">DZC73_02695</name>
</gene>
<evidence type="ECO:0000256" key="5">
    <source>
        <dbReference type="ARBA" id="ARBA00022679"/>
    </source>
</evidence>
<evidence type="ECO:0000256" key="13">
    <source>
        <dbReference type="SAM" id="MobiDB-lite"/>
    </source>
</evidence>
<feature type="compositionally biased region" description="Low complexity" evidence="13">
    <location>
        <begin position="1"/>
        <end position="22"/>
    </location>
</feature>
<reference evidence="15 16" key="1">
    <citation type="submission" date="2018-08" db="EMBL/GenBank/DDBJ databases">
        <authorList>
            <person name="Khan S.A."/>
            <person name="Jeon C.O."/>
            <person name="Chun B.H."/>
            <person name="Jeong S.E."/>
        </authorList>
    </citation>
    <scope>NUCLEOTIDE SEQUENCE [LARGE SCALE GENOMIC DNA]</scope>
    <source>
        <strain evidence="15 16">S-16</strain>
    </source>
</reference>
<evidence type="ECO:0000256" key="12">
    <source>
        <dbReference type="ARBA" id="ARBA00033413"/>
    </source>
</evidence>
<accession>A0A3N7HUI4</accession>
<evidence type="ECO:0000256" key="8">
    <source>
        <dbReference type="ARBA" id="ARBA00022840"/>
    </source>
</evidence>
<dbReference type="PANTHER" id="PTHR43071">
    <property type="entry name" value="2-AMINO-4-HYDROXY-6-HYDROXYMETHYLDIHYDROPTERIDINE PYROPHOSPHOKINASE"/>
    <property type="match status" value="1"/>
</dbReference>
<dbReference type="CDD" id="cd00483">
    <property type="entry name" value="HPPK"/>
    <property type="match status" value="1"/>
</dbReference>
<keyword evidence="8" id="KW-0067">ATP-binding</keyword>
<dbReference type="OrthoDB" id="9808041at2"/>
<evidence type="ECO:0000256" key="3">
    <source>
        <dbReference type="ARBA" id="ARBA00013253"/>
    </source>
</evidence>
<dbReference type="SUPFAM" id="SSF55083">
    <property type="entry name" value="6-hydroxymethyl-7,8-dihydropterin pyrophosphokinase, HPPK"/>
    <property type="match status" value="1"/>
</dbReference>
<keyword evidence="9" id="KW-0289">Folate biosynthesis</keyword>
<dbReference type="PROSITE" id="PS00794">
    <property type="entry name" value="HPPK"/>
    <property type="match status" value="1"/>
</dbReference>
<evidence type="ECO:0000313" key="15">
    <source>
        <dbReference type="EMBL" id="RQP25980.1"/>
    </source>
</evidence>
<dbReference type="EMBL" id="QUSW01000001">
    <property type="protein sequence ID" value="RQP25980.1"/>
    <property type="molecule type" value="Genomic_DNA"/>
</dbReference>
<keyword evidence="16" id="KW-1185">Reference proteome</keyword>
<comment type="caution">
    <text evidence="15">The sequence shown here is derived from an EMBL/GenBank/DDBJ whole genome shotgun (WGS) entry which is preliminary data.</text>
</comment>
<keyword evidence="5 15" id="KW-0808">Transferase</keyword>
<protein>
    <recommendedName>
        <fullName evidence="4">2-amino-4-hydroxy-6-hydroxymethyldihydropteridine pyrophosphokinase</fullName>
        <ecNumber evidence="3">2.7.6.3</ecNumber>
    </recommendedName>
    <alternativeName>
        <fullName evidence="11">6-hydroxymethyl-7,8-dihydropterin pyrophosphokinase</fullName>
    </alternativeName>
    <alternativeName>
        <fullName evidence="12">7,8-dihydro-6-hydroxymethylpterin-pyrophosphokinase</fullName>
    </alternativeName>
</protein>
<reference evidence="15 16" key="2">
    <citation type="submission" date="2018-12" db="EMBL/GenBank/DDBJ databases">
        <title>Rhizobacter gummiphilus sp. nov., a rubber-degrading bacterium isolated from the soil of a botanical garden in Japan.</title>
        <authorList>
            <person name="Shunsuke S.S."/>
        </authorList>
    </citation>
    <scope>NUCLEOTIDE SEQUENCE [LARGE SCALE GENOMIC DNA]</scope>
    <source>
        <strain evidence="15 16">S-16</strain>
    </source>
</reference>
<dbReference type="GO" id="GO:0003848">
    <property type="term" value="F:2-amino-4-hydroxy-6-hydroxymethyldihydropteridine diphosphokinase activity"/>
    <property type="evidence" value="ECO:0007669"/>
    <property type="project" value="UniProtKB-EC"/>
</dbReference>
<evidence type="ECO:0000313" key="16">
    <source>
        <dbReference type="Proteomes" id="UP000267464"/>
    </source>
</evidence>
<evidence type="ECO:0000256" key="11">
    <source>
        <dbReference type="ARBA" id="ARBA00029766"/>
    </source>
</evidence>
<evidence type="ECO:0000256" key="10">
    <source>
        <dbReference type="ARBA" id="ARBA00029409"/>
    </source>
</evidence>
<dbReference type="AlphaFoldDB" id="A0A3N7HUI4"/>
<evidence type="ECO:0000256" key="7">
    <source>
        <dbReference type="ARBA" id="ARBA00022777"/>
    </source>
</evidence>
<evidence type="ECO:0000256" key="4">
    <source>
        <dbReference type="ARBA" id="ARBA00016218"/>
    </source>
</evidence>
<feature type="region of interest" description="Disordered" evidence="13">
    <location>
        <begin position="1"/>
        <end position="41"/>
    </location>
</feature>
<proteinExistence type="inferred from homology"/>
<dbReference type="Pfam" id="PF01288">
    <property type="entry name" value="HPPK"/>
    <property type="match status" value="1"/>
</dbReference>
<dbReference type="InterPro" id="IPR000550">
    <property type="entry name" value="Hppk"/>
</dbReference>
<evidence type="ECO:0000256" key="2">
    <source>
        <dbReference type="ARBA" id="ARBA00005810"/>
    </source>
</evidence>
<comment type="pathway">
    <text evidence="1">Cofactor biosynthesis; tetrahydrofolate biosynthesis; 2-amino-4-hydroxy-6-hydroxymethyl-7,8-dihydropteridine diphosphate from 7,8-dihydroneopterin triphosphate: step 4/4.</text>
</comment>
<dbReference type="InterPro" id="IPR035907">
    <property type="entry name" value="Hppk_sf"/>
</dbReference>
<evidence type="ECO:0000259" key="14">
    <source>
        <dbReference type="PROSITE" id="PS00794"/>
    </source>
</evidence>